<evidence type="ECO:0000313" key="1">
    <source>
        <dbReference type="EMBL" id="KAI9922603.1"/>
    </source>
</evidence>
<sequence length="675" mass="76646">MGTSSLFQVGQAVEFWRVLIHLSLLAFGLVLFEKGLHRMEHQLPHSDKYQHMVKKVYRELMVLGLISLGLKMCKETPFVNSESKTILAFQVADLTVFILALVLVIQSTALFQLLRNQNLRADEAELLTTQDLIDVVKESDVSMWQRLCWCGRAAREATKSKKLVELRLVRRLFLRRFGFPQLFPYAKYLSRAQTHQISHMIEVEPYMWFVLLAVAWGICGILNVLEALDHKMPERDELVVAFMIVAWIILLLHIMVFLFFRSCVSYLLHVAAFNDDKSVLIQNLSAIVEEETKALQNEEADKALEMMSRIQEEHEEIEFQRVQRHRKLQYGVGGMERLIRRISLLIGLASDDAKESGRIAGVVPGSPVIDLHFFSYRVWHVSVLMLLVLNGFLITLFVQCAVYDLKEIYRIFGVLPTILVPLPLVLNAVFFQRHIFYDFVIVSCTLRIESHTLSDVVENFSEVVRLRSEFASMLLQHMTQQELSPSDLQDELEALDPTGSGVLTVDELRTVLSKFGFHVTRFRFNSVVKLLFELEGTNVSYHQVLCLVAMAQQDHGAALTQSMCHPLLRPSTAILDAGRRTSNFSQANYALYASTRPVPAPGQPHSGMAADHQLHGLVDLHSPNSDPTSYDFLDVPPMSSQGPHASQVAATGRYSSQAVHEMFNLQRASEARARR</sequence>
<reference evidence="1 2" key="1">
    <citation type="journal article" date="2022" name="bioRxiv">
        <title>The genome of the oomycete Peronosclerospora sorghi, a cosmopolitan pathogen of maize and sorghum, is inflated with dispersed pseudogenes.</title>
        <authorList>
            <person name="Fletcher K."/>
            <person name="Martin F."/>
            <person name="Isakeit T."/>
            <person name="Cavanaugh K."/>
            <person name="Magill C."/>
            <person name="Michelmore R."/>
        </authorList>
    </citation>
    <scope>NUCLEOTIDE SEQUENCE [LARGE SCALE GENOMIC DNA]</scope>
    <source>
        <strain evidence="1">P6</strain>
    </source>
</reference>
<comment type="caution">
    <text evidence="1">The sequence shown here is derived from an EMBL/GenBank/DDBJ whole genome shotgun (WGS) entry which is preliminary data.</text>
</comment>
<dbReference type="EMBL" id="CM047580">
    <property type="protein sequence ID" value="KAI9922603.1"/>
    <property type="molecule type" value="Genomic_DNA"/>
</dbReference>
<accession>A0ACC0WWW1</accession>
<evidence type="ECO:0000313" key="2">
    <source>
        <dbReference type="Proteomes" id="UP001163321"/>
    </source>
</evidence>
<gene>
    <name evidence="1" type="ORF">PsorP6_001858</name>
</gene>
<organism evidence="1 2">
    <name type="scientific">Peronosclerospora sorghi</name>
    <dbReference type="NCBI Taxonomy" id="230839"/>
    <lineage>
        <taxon>Eukaryota</taxon>
        <taxon>Sar</taxon>
        <taxon>Stramenopiles</taxon>
        <taxon>Oomycota</taxon>
        <taxon>Peronosporomycetes</taxon>
        <taxon>Peronosporales</taxon>
        <taxon>Peronosporaceae</taxon>
        <taxon>Peronosclerospora</taxon>
    </lineage>
</organism>
<name>A0ACC0WWW1_9STRA</name>
<protein>
    <submittedName>
        <fullName evidence="1">Uncharacterized protein</fullName>
    </submittedName>
</protein>
<keyword evidence="2" id="KW-1185">Reference proteome</keyword>
<proteinExistence type="predicted"/>
<dbReference type="Proteomes" id="UP001163321">
    <property type="component" value="Chromosome 1"/>
</dbReference>